<evidence type="ECO:0000256" key="6">
    <source>
        <dbReference type="SAM" id="SignalP"/>
    </source>
</evidence>
<dbReference type="Gene3D" id="3.80.20.20">
    <property type="entry name" value="Receptor L-domain"/>
    <property type="match status" value="1"/>
</dbReference>
<evidence type="ECO:0000313" key="9">
    <source>
        <dbReference type="EMBL" id="SDG66846.1"/>
    </source>
</evidence>
<dbReference type="InterPro" id="IPR000494">
    <property type="entry name" value="Rcpt_L-dom"/>
</dbReference>
<dbReference type="Pfam" id="PF01030">
    <property type="entry name" value="Recep_L_domain"/>
    <property type="match status" value="1"/>
</dbReference>
<dbReference type="NCBIfam" id="TIGR04183">
    <property type="entry name" value="Por_Secre_tail"/>
    <property type="match status" value="1"/>
</dbReference>
<feature type="signal peptide" evidence="6">
    <location>
        <begin position="1"/>
        <end position="24"/>
    </location>
</feature>
<dbReference type="InterPro" id="IPR036941">
    <property type="entry name" value="Rcpt_L-dom_sf"/>
</dbReference>
<keyword evidence="5" id="KW-0325">Glycoprotein</keyword>
<evidence type="ECO:0000313" key="10">
    <source>
        <dbReference type="Proteomes" id="UP000198748"/>
    </source>
</evidence>
<evidence type="ECO:0000256" key="4">
    <source>
        <dbReference type="ARBA" id="ARBA00022729"/>
    </source>
</evidence>
<dbReference type="PANTHER" id="PTHR31018">
    <property type="entry name" value="SPORULATION-SPECIFIC PROTEIN-RELATED"/>
    <property type="match status" value="1"/>
</dbReference>
<evidence type="ECO:0000256" key="2">
    <source>
        <dbReference type="ARBA" id="ARBA00022512"/>
    </source>
</evidence>
<gene>
    <name evidence="9" type="ORF">SAMN04487996_121110</name>
</gene>
<keyword evidence="4 6" id="KW-0732">Signal</keyword>
<dbReference type="AlphaFoldDB" id="A0A1G7W4E8"/>
<dbReference type="SUPFAM" id="SSF52058">
    <property type="entry name" value="L domain-like"/>
    <property type="match status" value="2"/>
</dbReference>
<dbReference type="Proteomes" id="UP000198748">
    <property type="component" value="Unassembled WGS sequence"/>
</dbReference>
<dbReference type="InterPro" id="IPR051648">
    <property type="entry name" value="CWI-Assembly_Regulator"/>
</dbReference>
<feature type="domain" description="Secretion system C-terminal sorting" evidence="8">
    <location>
        <begin position="497"/>
        <end position="562"/>
    </location>
</feature>
<keyword evidence="3" id="KW-0964">Secreted</keyword>
<protein>
    <submittedName>
        <fullName evidence="9">Por secretion system C-terminal sorting domain-containing protein</fullName>
    </submittedName>
</protein>
<sequence length="566" mass="60767">MKTALCKLVSICVLNALIFSALQAQTCNFTDLRLNSQSAVNSFSSSCKTINGDITISGTDITDLSPLQNIETISGKLTIQNNPALSSLSGLKNLTTAQHLLIYTNNLLNDLSGLERLKFVGGSTHIRYNAGLADLKGLDSLTNASTFYITNNDSLTSLAGLGRLETVSDILAISANKSLVTLNGLTSLNSVSRINIGENDALTNLSGLEQLTSVSYQMNIMSNKKLTSLHCLTSLNYLSEAYISDNDLMTDLSGLEHVGSVYWLVIGDNGGLTSLNGLNNLTSATNFIIRYNESLTDLSGLENLTNVGWIQISDNAELKSLSGLGTGTNAGRGSANGRISALAITGLVIRNNPQLTSCAIAAVCDFTSTGEATITANGSGCESQDAIEIACSALPVTLTHFKVDAENGTALLRWTTAEERNSAVFEIEHSLDAVTWYKAGEEDATGESNALVHYQWVHFTPASGLNYYRLKMRDLDGSFTYSQIARLRFDGQTAAMVYPNPVSDIMVVENSKEIVQLQIISTEGRTVYETRSVPDAIPVKGLAAGMYQVLITRQNGTVQKQRIAIF</sequence>
<evidence type="ECO:0000259" key="7">
    <source>
        <dbReference type="Pfam" id="PF01030"/>
    </source>
</evidence>
<comment type="subcellular location">
    <subcellularLocation>
        <location evidence="1">Secreted</location>
        <location evidence="1">Cell wall</location>
    </subcellularLocation>
</comment>
<dbReference type="PANTHER" id="PTHR31018:SF3">
    <property type="entry name" value="RECEPTOR PROTEIN-TYROSINE KINASE"/>
    <property type="match status" value="1"/>
</dbReference>
<dbReference type="InterPro" id="IPR026444">
    <property type="entry name" value="Secre_tail"/>
</dbReference>
<dbReference type="InterPro" id="IPR032675">
    <property type="entry name" value="LRR_dom_sf"/>
</dbReference>
<accession>A0A1G7W4E8</accession>
<reference evidence="10" key="1">
    <citation type="submission" date="2016-10" db="EMBL/GenBank/DDBJ databases">
        <authorList>
            <person name="Varghese N."/>
            <person name="Submissions S."/>
        </authorList>
    </citation>
    <scope>NUCLEOTIDE SEQUENCE [LARGE SCALE GENOMIC DNA]</scope>
    <source>
        <strain evidence="10">DSM 25329</strain>
    </source>
</reference>
<feature type="chain" id="PRO_5011672530" evidence="6">
    <location>
        <begin position="25"/>
        <end position="566"/>
    </location>
</feature>
<dbReference type="OrthoDB" id="917318at2"/>
<evidence type="ECO:0000256" key="5">
    <source>
        <dbReference type="ARBA" id="ARBA00023180"/>
    </source>
</evidence>
<dbReference type="RefSeq" id="WP_090156614.1">
    <property type="nucleotide sequence ID" value="NZ_FNAN01000021.1"/>
</dbReference>
<proteinExistence type="predicted"/>
<dbReference type="STRING" id="659014.SAMN04487996_121110"/>
<evidence type="ECO:0000259" key="8">
    <source>
        <dbReference type="Pfam" id="PF18962"/>
    </source>
</evidence>
<evidence type="ECO:0000256" key="1">
    <source>
        <dbReference type="ARBA" id="ARBA00004191"/>
    </source>
</evidence>
<feature type="domain" description="Receptor L-domain" evidence="7">
    <location>
        <begin position="47"/>
        <end position="96"/>
    </location>
</feature>
<organism evidence="9 10">
    <name type="scientific">Dyadobacter soli</name>
    <dbReference type="NCBI Taxonomy" id="659014"/>
    <lineage>
        <taxon>Bacteria</taxon>
        <taxon>Pseudomonadati</taxon>
        <taxon>Bacteroidota</taxon>
        <taxon>Cytophagia</taxon>
        <taxon>Cytophagales</taxon>
        <taxon>Spirosomataceae</taxon>
        <taxon>Dyadobacter</taxon>
    </lineage>
</organism>
<keyword evidence="10" id="KW-1185">Reference proteome</keyword>
<dbReference type="Pfam" id="PF18962">
    <property type="entry name" value="Por_Secre_tail"/>
    <property type="match status" value="1"/>
</dbReference>
<name>A0A1G7W4E8_9BACT</name>
<dbReference type="EMBL" id="FNAN01000021">
    <property type="protein sequence ID" value="SDG66846.1"/>
    <property type="molecule type" value="Genomic_DNA"/>
</dbReference>
<evidence type="ECO:0000256" key="3">
    <source>
        <dbReference type="ARBA" id="ARBA00022525"/>
    </source>
</evidence>
<dbReference type="Gene3D" id="3.80.10.10">
    <property type="entry name" value="Ribonuclease Inhibitor"/>
    <property type="match status" value="1"/>
</dbReference>
<dbReference type="GO" id="GO:0030313">
    <property type="term" value="C:cell envelope"/>
    <property type="evidence" value="ECO:0007669"/>
    <property type="project" value="UniProtKB-SubCell"/>
</dbReference>
<keyword evidence="2" id="KW-0134">Cell wall</keyword>